<dbReference type="InterPro" id="IPR002213">
    <property type="entry name" value="UDP_glucos_trans"/>
</dbReference>
<reference evidence="4" key="2">
    <citation type="submission" date="2023-02" db="EMBL/GenBank/DDBJ databases">
        <authorList>
            <person name="Swenson N.G."/>
            <person name="Wegrzyn J.L."/>
            <person name="Mcevoy S.L."/>
        </authorList>
    </citation>
    <scope>NUCLEOTIDE SEQUENCE</scope>
    <source>
        <strain evidence="4">91603</strain>
        <tissue evidence="4">Leaf</tissue>
    </source>
</reference>
<organism evidence="4 5">
    <name type="scientific">Acer negundo</name>
    <name type="common">Box elder</name>
    <dbReference type="NCBI Taxonomy" id="4023"/>
    <lineage>
        <taxon>Eukaryota</taxon>
        <taxon>Viridiplantae</taxon>
        <taxon>Streptophyta</taxon>
        <taxon>Embryophyta</taxon>
        <taxon>Tracheophyta</taxon>
        <taxon>Spermatophyta</taxon>
        <taxon>Magnoliopsida</taxon>
        <taxon>eudicotyledons</taxon>
        <taxon>Gunneridae</taxon>
        <taxon>Pentapetalae</taxon>
        <taxon>rosids</taxon>
        <taxon>malvids</taxon>
        <taxon>Sapindales</taxon>
        <taxon>Sapindaceae</taxon>
        <taxon>Hippocastanoideae</taxon>
        <taxon>Acereae</taxon>
        <taxon>Acer</taxon>
    </lineage>
</organism>
<dbReference type="AlphaFoldDB" id="A0AAD5NUR3"/>
<dbReference type="CDD" id="cd03784">
    <property type="entry name" value="GT1_Gtf-like"/>
    <property type="match status" value="1"/>
</dbReference>
<protein>
    <recommendedName>
        <fullName evidence="6">UDP-glycosyltransferase</fullName>
    </recommendedName>
</protein>
<accession>A0AAD5NUR3</accession>
<reference evidence="4" key="1">
    <citation type="journal article" date="2022" name="Plant J.">
        <title>Strategies of tolerance reflected in two North American maple genomes.</title>
        <authorList>
            <person name="McEvoy S.L."/>
            <person name="Sezen U.U."/>
            <person name="Trouern-Trend A."/>
            <person name="McMahon S.M."/>
            <person name="Schaberg P.G."/>
            <person name="Yang J."/>
            <person name="Wegrzyn J.L."/>
            <person name="Swenson N.G."/>
        </authorList>
    </citation>
    <scope>NUCLEOTIDE SEQUENCE</scope>
    <source>
        <strain evidence="4">91603</strain>
    </source>
</reference>
<evidence type="ECO:0000313" key="5">
    <source>
        <dbReference type="Proteomes" id="UP001064489"/>
    </source>
</evidence>
<evidence type="ECO:0000256" key="3">
    <source>
        <dbReference type="ARBA" id="ARBA00022679"/>
    </source>
</evidence>
<comment type="caution">
    <text evidence="4">The sequence shown here is derived from an EMBL/GenBank/DDBJ whole genome shotgun (WGS) entry which is preliminary data.</text>
</comment>
<dbReference type="Proteomes" id="UP001064489">
    <property type="component" value="Chromosome 4"/>
</dbReference>
<dbReference type="PANTHER" id="PTHR48047:SF45">
    <property type="entry name" value="SCOPOLETIN GLUCOSYLTRANSFERASE-LIKE"/>
    <property type="match status" value="1"/>
</dbReference>
<name>A0AAD5NUR3_ACENE</name>
<dbReference type="Gene3D" id="3.40.50.2000">
    <property type="entry name" value="Glycogen Phosphorylase B"/>
    <property type="match status" value="1"/>
</dbReference>
<gene>
    <name evidence="4" type="ORF">LWI28_015267</name>
</gene>
<evidence type="ECO:0000256" key="1">
    <source>
        <dbReference type="ARBA" id="ARBA00009995"/>
    </source>
</evidence>
<comment type="similarity">
    <text evidence="1">Belongs to the UDP-glycosyltransferase family.</text>
</comment>
<dbReference type="Pfam" id="PF00201">
    <property type="entry name" value="UDPGT"/>
    <property type="match status" value="1"/>
</dbReference>
<sequence>MQNSTERLLEEGMAQRSCFTLQQGCQLERGYIASIDEHGSWRLLDSKQPNSVLYVCFGSMVYFSAADQLDCHGTRSFRTELYLGCEKGRCKEEWLPEGFDTRMEGRDLIIKGWAPQVLILDHEAIGGFMTHCGWNSTLESITAGVPMVIWSLSAPSFIMKYWLQLFSKSELELDLRNGLIRQRREEAQLKGMM</sequence>
<keyword evidence="2" id="KW-0328">Glycosyltransferase</keyword>
<dbReference type="GO" id="GO:0035251">
    <property type="term" value="F:UDP-glucosyltransferase activity"/>
    <property type="evidence" value="ECO:0007669"/>
    <property type="project" value="TreeGrafter"/>
</dbReference>
<dbReference type="SUPFAM" id="SSF53756">
    <property type="entry name" value="UDP-Glycosyltransferase/glycogen phosphorylase"/>
    <property type="match status" value="1"/>
</dbReference>
<keyword evidence="3" id="KW-0808">Transferase</keyword>
<evidence type="ECO:0000256" key="2">
    <source>
        <dbReference type="ARBA" id="ARBA00022676"/>
    </source>
</evidence>
<keyword evidence="5" id="KW-1185">Reference proteome</keyword>
<proteinExistence type="inferred from homology"/>
<dbReference type="PANTHER" id="PTHR48047">
    <property type="entry name" value="GLYCOSYLTRANSFERASE"/>
    <property type="match status" value="1"/>
</dbReference>
<evidence type="ECO:0000313" key="4">
    <source>
        <dbReference type="EMBL" id="KAI9181464.1"/>
    </source>
</evidence>
<dbReference type="EMBL" id="JAJSOW010000101">
    <property type="protein sequence ID" value="KAI9181464.1"/>
    <property type="molecule type" value="Genomic_DNA"/>
</dbReference>
<evidence type="ECO:0008006" key="6">
    <source>
        <dbReference type="Google" id="ProtNLM"/>
    </source>
</evidence>